<proteinExistence type="predicted"/>
<evidence type="ECO:0000256" key="2">
    <source>
        <dbReference type="ARBA" id="ARBA00022946"/>
    </source>
</evidence>
<dbReference type="GO" id="GO:0034551">
    <property type="term" value="P:mitochondrial respiratory chain complex III assembly"/>
    <property type="evidence" value="ECO:0007669"/>
    <property type="project" value="TreeGrafter"/>
</dbReference>
<sequence length="103" mass="11853">MSQKLFREFIALFKSWPVDATKSGRCLGEHLRKNFGQAFRKGELSENIDVAHWTKVLNDLKPIANNEYASKYPRFLSTASLALSKDQCKITISNQAMKYMYSE</sequence>
<dbReference type="PANTHER" id="PTHR34260:SF1">
    <property type="entry name" value="UBIQUINOL-CYTOCHROME-C REDUCTASE COMPLEX ASSEMBLY FACTOR 2"/>
    <property type="match status" value="1"/>
</dbReference>
<keyword evidence="4" id="KW-1135">Mitochondrion nucleoid</keyword>
<dbReference type="AlphaFoldDB" id="A0A813QF30"/>
<evidence type="ECO:0000256" key="5">
    <source>
        <dbReference type="ARBA" id="ARBA00031206"/>
    </source>
</evidence>
<comment type="subcellular location">
    <subcellularLocation>
        <location evidence="1">Mitochondrion matrix</location>
        <location evidence="1">Mitochondrion nucleoid</location>
    </subcellularLocation>
</comment>
<dbReference type="InterPro" id="IPR037698">
    <property type="entry name" value="UQCC2"/>
</dbReference>
<evidence type="ECO:0000313" key="8">
    <source>
        <dbReference type="Proteomes" id="UP000663879"/>
    </source>
</evidence>
<evidence type="ECO:0000256" key="1">
    <source>
        <dbReference type="ARBA" id="ARBA00004436"/>
    </source>
</evidence>
<keyword evidence="2" id="KW-0809">Transit peptide</keyword>
<dbReference type="GO" id="GO:0042645">
    <property type="term" value="C:mitochondrial nucleoid"/>
    <property type="evidence" value="ECO:0007669"/>
    <property type="project" value="UniProtKB-SubCell"/>
</dbReference>
<organism evidence="7 8">
    <name type="scientific">Brachionus calyciflorus</name>
    <dbReference type="NCBI Taxonomy" id="104777"/>
    <lineage>
        <taxon>Eukaryota</taxon>
        <taxon>Metazoa</taxon>
        <taxon>Spiralia</taxon>
        <taxon>Gnathifera</taxon>
        <taxon>Rotifera</taxon>
        <taxon>Eurotatoria</taxon>
        <taxon>Monogononta</taxon>
        <taxon>Pseudotrocha</taxon>
        <taxon>Ploima</taxon>
        <taxon>Brachionidae</taxon>
        <taxon>Brachionus</taxon>
    </lineage>
</organism>
<reference evidence="7" key="1">
    <citation type="submission" date="2021-02" db="EMBL/GenBank/DDBJ databases">
        <authorList>
            <person name="Nowell W R."/>
        </authorList>
    </citation>
    <scope>NUCLEOTIDE SEQUENCE</scope>
    <source>
        <strain evidence="7">Ploen Becks lab</strain>
    </source>
</reference>
<evidence type="ECO:0000256" key="4">
    <source>
        <dbReference type="ARBA" id="ARBA00023271"/>
    </source>
</evidence>
<evidence type="ECO:0000256" key="6">
    <source>
        <dbReference type="ARBA" id="ARBA00032983"/>
    </source>
</evidence>
<name>A0A813QF30_9BILA</name>
<dbReference type="Pfam" id="PF20180">
    <property type="entry name" value="UQCC2_CBP6"/>
    <property type="match status" value="1"/>
</dbReference>
<evidence type="ECO:0000256" key="3">
    <source>
        <dbReference type="ARBA" id="ARBA00023128"/>
    </source>
</evidence>
<keyword evidence="8" id="KW-1185">Reference proteome</keyword>
<dbReference type="OrthoDB" id="16290at2759"/>
<accession>A0A813QF30</accession>
<keyword evidence="3" id="KW-0496">Mitochondrion</keyword>
<comment type="caution">
    <text evidence="7">The sequence shown here is derived from an EMBL/GenBank/DDBJ whole genome shotgun (WGS) entry which is preliminary data.</text>
</comment>
<dbReference type="EMBL" id="CAJNOC010000482">
    <property type="protein sequence ID" value="CAF0766967.1"/>
    <property type="molecule type" value="Genomic_DNA"/>
</dbReference>
<dbReference type="Proteomes" id="UP000663879">
    <property type="component" value="Unassembled WGS sequence"/>
</dbReference>
<evidence type="ECO:0000313" key="7">
    <source>
        <dbReference type="EMBL" id="CAF0766967.1"/>
    </source>
</evidence>
<protein>
    <recommendedName>
        <fullName evidence="6">Mitochondrial nucleoid factor 1</fullName>
    </recommendedName>
    <alternativeName>
        <fullName evidence="5">Mitochondrial protein M19</fullName>
    </alternativeName>
</protein>
<dbReference type="PANTHER" id="PTHR34260">
    <property type="entry name" value="UBIQUINOL-CYTOCHROME-C REDUCTASE COMPLEX ASSEMBLY FACTOR 2"/>
    <property type="match status" value="1"/>
</dbReference>
<gene>
    <name evidence="7" type="ORF">OXX778_LOCUS4744</name>
</gene>